<proteinExistence type="predicted"/>
<comment type="caution">
    <text evidence="2">The sequence shown here is derived from an EMBL/GenBank/DDBJ whole genome shotgun (WGS) entry which is preliminary data.</text>
</comment>
<dbReference type="AlphaFoldDB" id="A0A9W6HLY9"/>
<evidence type="ECO:0000256" key="1">
    <source>
        <dbReference type="SAM" id="MobiDB-lite"/>
    </source>
</evidence>
<keyword evidence="3" id="KW-1185">Reference proteome</keyword>
<evidence type="ECO:0000313" key="2">
    <source>
        <dbReference type="EMBL" id="GLJ94963.1"/>
    </source>
</evidence>
<feature type="region of interest" description="Disordered" evidence="1">
    <location>
        <begin position="61"/>
        <end position="87"/>
    </location>
</feature>
<sequence length="344" mass="35299">MALFSRRDKSASPGSDAPDAAPEDEASAAPADQGSPAADESVPHVGISLSTFGQGAASARPLDSDAAAADAAAPARPAATAPEATQTVPGMIDNALLQAALRALPERPESADVLNVMRQALQGPLYVRAQGDAQALLAAGEPLNLAVTSHEDQRFLLVFTGGLSMQQSAAEEAGGTTSVVGQSAANILRMAVDAKYDGIYLDHTVVGARLVLPTELIQKAIDEGAPAPFELKSLVSGERTDATPSQVVDALTRVPVWVAGGTDAAGQIGLAEARTPEGVRRVEVYSHPLEVLAMGRGDRPLPLTPEQLATVLASDPAITGLVIDAAGPWIEIDRDALLPLLALA</sequence>
<reference evidence="2" key="1">
    <citation type="journal article" date="2014" name="Int. J. Syst. Evol. Microbiol.">
        <title>Complete genome sequence of Corynebacterium casei LMG S-19264T (=DSM 44701T), isolated from a smear-ripened cheese.</title>
        <authorList>
            <consortium name="US DOE Joint Genome Institute (JGI-PGF)"/>
            <person name="Walter F."/>
            <person name="Albersmeier A."/>
            <person name="Kalinowski J."/>
            <person name="Ruckert C."/>
        </authorList>
    </citation>
    <scope>NUCLEOTIDE SEQUENCE</scope>
    <source>
        <strain evidence="2">VKM Ac-1940</strain>
    </source>
</reference>
<gene>
    <name evidence="2" type="ORF">GCM10017591_10250</name>
</gene>
<accession>A0A9W6HLY9</accession>
<dbReference type="RefSeq" id="WP_204964423.1">
    <property type="nucleotide sequence ID" value="NZ_BAAAUR010000004.1"/>
</dbReference>
<reference evidence="2" key="2">
    <citation type="submission" date="2023-01" db="EMBL/GenBank/DDBJ databases">
        <authorList>
            <person name="Sun Q."/>
            <person name="Evtushenko L."/>
        </authorList>
    </citation>
    <scope>NUCLEOTIDE SEQUENCE</scope>
    <source>
        <strain evidence="2">VKM Ac-1940</strain>
    </source>
</reference>
<feature type="region of interest" description="Disordered" evidence="1">
    <location>
        <begin position="1"/>
        <end position="46"/>
    </location>
</feature>
<feature type="compositionally biased region" description="Low complexity" evidence="1">
    <location>
        <begin position="61"/>
        <end position="85"/>
    </location>
</feature>
<organism evidence="2 3">
    <name type="scientific">Microbacterium dextranolyticum</name>
    <dbReference type="NCBI Taxonomy" id="36806"/>
    <lineage>
        <taxon>Bacteria</taxon>
        <taxon>Bacillati</taxon>
        <taxon>Actinomycetota</taxon>
        <taxon>Actinomycetes</taxon>
        <taxon>Micrococcales</taxon>
        <taxon>Microbacteriaceae</taxon>
        <taxon>Microbacterium</taxon>
    </lineage>
</organism>
<dbReference type="Proteomes" id="UP001142291">
    <property type="component" value="Unassembled WGS sequence"/>
</dbReference>
<evidence type="ECO:0000313" key="3">
    <source>
        <dbReference type="Proteomes" id="UP001142291"/>
    </source>
</evidence>
<protein>
    <recommendedName>
        <fullName evidence="4">Histidine kinase</fullName>
    </recommendedName>
</protein>
<feature type="compositionally biased region" description="Low complexity" evidence="1">
    <location>
        <begin position="11"/>
        <end position="20"/>
    </location>
</feature>
<name>A0A9W6HLY9_9MICO</name>
<evidence type="ECO:0008006" key="4">
    <source>
        <dbReference type="Google" id="ProtNLM"/>
    </source>
</evidence>
<feature type="compositionally biased region" description="Basic and acidic residues" evidence="1">
    <location>
        <begin position="1"/>
        <end position="10"/>
    </location>
</feature>
<dbReference type="EMBL" id="BSER01000007">
    <property type="protein sequence ID" value="GLJ94963.1"/>
    <property type="molecule type" value="Genomic_DNA"/>
</dbReference>